<comment type="caution">
    <text evidence="1">The sequence shown here is derived from an EMBL/GenBank/DDBJ whole genome shotgun (WGS) entry which is preliminary data.</text>
</comment>
<proteinExistence type="predicted"/>
<gene>
    <name evidence="1" type="ORF">PGLA2088_LOCUS20781</name>
</gene>
<reference evidence="1" key="1">
    <citation type="submission" date="2021-02" db="EMBL/GenBank/DDBJ databases">
        <authorList>
            <person name="Dougan E. K."/>
            <person name="Rhodes N."/>
            <person name="Thang M."/>
            <person name="Chan C."/>
        </authorList>
    </citation>
    <scope>NUCLEOTIDE SEQUENCE</scope>
</reference>
<evidence type="ECO:0000313" key="1">
    <source>
        <dbReference type="EMBL" id="CAE8678390.1"/>
    </source>
</evidence>
<accession>A0A813JEX7</accession>
<organism evidence="1 2">
    <name type="scientific">Polarella glacialis</name>
    <name type="common">Dinoflagellate</name>
    <dbReference type="NCBI Taxonomy" id="89957"/>
    <lineage>
        <taxon>Eukaryota</taxon>
        <taxon>Sar</taxon>
        <taxon>Alveolata</taxon>
        <taxon>Dinophyceae</taxon>
        <taxon>Suessiales</taxon>
        <taxon>Suessiaceae</taxon>
        <taxon>Polarella</taxon>
    </lineage>
</organism>
<evidence type="ECO:0000313" key="2">
    <source>
        <dbReference type="Proteomes" id="UP000626109"/>
    </source>
</evidence>
<sequence>MKVLLGLTARADVRQLVPFSGASAHWHVPADVTRFCLQCSAVSRRILAALVLRGSSRWLVFCTCADCRRQLPATHRVFLLLYATWVDVMVQSVGNHIQHFIEMG</sequence>
<name>A0A813JEX7_POLGL</name>
<dbReference type="AlphaFoldDB" id="A0A813JEX7"/>
<dbReference type="EMBL" id="CAJNNW010025683">
    <property type="protein sequence ID" value="CAE8678390.1"/>
    <property type="molecule type" value="Genomic_DNA"/>
</dbReference>
<dbReference type="Proteomes" id="UP000626109">
    <property type="component" value="Unassembled WGS sequence"/>
</dbReference>
<protein>
    <submittedName>
        <fullName evidence="1">Uncharacterized protein</fullName>
    </submittedName>
</protein>